<evidence type="ECO:0000313" key="2">
    <source>
        <dbReference type="Proteomes" id="UP001055072"/>
    </source>
</evidence>
<dbReference type="Proteomes" id="UP001055072">
    <property type="component" value="Unassembled WGS sequence"/>
</dbReference>
<dbReference type="EMBL" id="MU274901">
    <property type="protein sequence ID" value="KAI0093718.1"/>
    <property type="molecule type" value="Genomic_DNA"/>
</dbReference>
<organism evidence="1 2">
    <name type="scientific">Irpex rosettiformis</name>
    <dbReference type="NCBI Taxonomy" id="378272"/>
    <lineage>
        <taxon>Eukaryota</taxon>
        <taxon>Fungi</taxon>
        <taxon>Dikarya</taxon>
        <taxon>Basidiomycota</taxon>
        <taxon>Agaricomycotina</taxon>
        <taxon>Agaricomycetes</taxon>
        <taxon>Polyporales</taxon>
        <taxon>Irpicaceae</taxon>
        <taxon>Irpex</taxon>
    </lineage>
</organism>
<evidence type="ECO:0000313" key="1">
    <source>
        <dbReference type="EMBL" id="KAI0093718.1"/>
    </source>
</evidence>
<name>A0ACB8UH89_9APHY</name>
<protein>
    <submittedName>
        <fullName evidence="1">Uncharacterized protein</fullName>
    </submittedName>
</protein>
<proteinExistence type="predicted"/>
<keyword evidence="2" id="KW-1185">Reference proteome</keyword>
<sequence length="342" mass="38269">MLTYRGFSAWVISEGKELREFDAVADPVTNKVTCWIPCEIGKTFSVHWLDRGSKVDSVAYIKLDGFTAPGYFLFGSGTTERNSVRVGDRSERPFTFQYVAPNSGQGDLTEHNQEMGTIALKIRQIRRLSLEYAANAPLVPPELSHTRPGGSEACVDFGPARPTFLQHNKTWTFVPYDKSHPGNFVEFVFKYRTKEFLLEQGIISETSSMQPKHEFMCSKKLNSTSRVYTQTPAQATSNTMVHPPLPQLTVTPPHPPNPTIDPSIFVGPSFQHTTFQSYSYTESQTYYTQNTFISPRSAEALPQPSRLPTMPPQTSAGEAPTFTSSFPTPSSAYHRGYLNFLP</sequence>
<comment type="caution">
    <text evidence="1">The sequence shown here is derived from an EMBL/GenBank/DDBJ whole genome shotgun (WGS) entry which is preliminary data.</text>
</comment>
<accession>A0ACB8UH89</accession>
<reference evidence="1" key="1">
    <citation type="journal article" date="2021" name="Environ. Microbiol.">
        <title>Gene family expansions and transcriptome signatures uncover fungal adaptations to wood decay.</title>
        <authorList>
            <person name="Hage H."/>
            <person name="Miyauchi S."/>
            <person name="Viragh M."/>
            <person name="Drula E."/>
            <person name="Min B."/>
            <person name="Chaduli D."/>
            <person name="Navarro D."/>
            <person name="Favel A."/>
            <person name="Norest M."/>
            <person name="Lesage-Meessen L."/>
            <person name="Balint B."/>
            <person name="Merenyi Z."/>
            <person name="de Eugenio L."/>
            <person name="Morin E."/>
            <person name="Martinez A.T."/>
            <person name="Baldrian P."/>
            <person name="Stursova M."/>
            <person name="Martinez M.J."/>
            <person name="Novotny C."/>
            <person name="Magnuson J.K."/>
            <person name="Spatafora J.W."/>
            <person name="Maurice S."/>
            <person name="Pangilinan J."/>
            <person name="Andreopoulos W."/>
            <person name="LaButti K."/>
            <person name="Hundley H."/>
            <person name="Na H."/>
            <person name="Kuo A."/>
            <person name="Barry K."/>
            <person name="Lipzen A."/>
            <person name="Henrissat B."/>
            <person name="Riley R."/>
            <person name="Ahrendt S."/>
            <person name="Nagy L.G."/>
            <person name="Grigoriev I.V."/>
            <person name="Martin F."/>
            <person name="Rosso M.N."/>
        </authorList>
    </citation>
    <scope>NUCLEOTIDE SEQUENCE</scope>
    <source>
        <strain evidence="1">CBS 384.51</strain>
    </source>
</reference>
<gene>
    <name evidence="1" type="ORF">BDY19DRAFT_269274</name>
</gene>